<accession>C7P5U3</accession>
<dbReference type="EMBL" id="CP001696">
    <property type="protein sequence ID" value="ACV23925.1"/>
    <property type="molecule type" value="Genomic_DNA"/>
</dbReference>
<dbReference type="RefSeq" id="WP_012794947.1">
    <property type="nucleotide sequence ID" value="NC_013156.1"/>
</dbReference>
<name>C7P5U3_METFA</name>
<keyword evidence="3" id="KW-1185">Reference proteome</keyword>
<evidence type="ECO:0000256" key="1">
    <source>
        <dbReference type="SAM" id="Phobius"/>
    </source>
</evidence>
<proteinExistence type="predicted"/>
<dbReference type="GeneID" id="25394508"/>
<organism evidence="2 3">
    <name type="scientific">Methanocaldococcus fervens (strain DSM 4213 / JCM 15782 / AG86)</name>
    <name type="common">Methanococcus fervens</name>
    <dbReference type="NCBI Taxonomy" id="573064"/>
    <lineage>
        <taxon>Archaea</taxon>
        <taxon>Methanobacteriati</taxon>
        <taxon>Methanobacteriota</taxon>
        <taxon>Methanomada group</taxon>
        <taxon>Methanococci</taxon>
        <taxon>Methanococcales</taxon>
        <taxon>Methanocaldococcaceae</taxon>
        <taxon>Methanocaldococcus</taxon>
    </lineage>
</organism>
<protein>
    <submittedName>
        <fullName evidence="2">Uncharacterized protein</fullName>
    </submittedName>
</protein>
<dbReference type="NCBIfam" id="TIGR02537">
    <property type="entry name" value="arch_flag_Nterm"/>
    <property type="match status" value="1"/>
</dbReference>
<gene>
    <name evidence="2" type="ordered locus">Mefer_0083</name>
</gene>
<evidence type="ECO:0000313" key="2">
    <source>
        <dbReference type="EMBL" id="ACV23925.1"/>
    </source>
</evidence>
<keyword evidence="1" id="KW-0812">Transmembrane</keyword>
<dbReference type="AlphaFoldDB" id="C7P5U3"/>
<dbReference type="HOGENOM" id="CLU_775263_0_0_2"/>
<keyword evidence="1" id="KW-0472">Membrane</keyword>
<reference evidence="2" key="1">
    <citation type="submission" date="2009-08" db="EMBL/GenBank/DDBJ databases">
        <title>Complete sequence of chromosome of Methanocaldococcus fervens AG86.</title>
        <authorList>
            <consortium name="US DOE Joint Genome Institute"/>
            <person name="Lucas S."/>
            <person name="Copeland A."/>
            <person name="Lapidus A."/>
            <person name="Glavina del Rio T."/>
            <person name="Tice H."/>
            <person name="Bruce D."/>
            <person name="Goodwin L."/>
            <person name="Pitluck S."/>
            <person name="Chertkov O."/>
            <person name="Detter J.C."/>
            <person name="Han C."/>
            <person name="Tapia R."/>
            <person name="Larimer F."/>
            <person name="Land M."/>
            <person name="Hauser L."/>
            <person name="Kyrpides N."/>
            <person name="Ovchinnikova G."/>
            <person name="Lupa-Sieprawska M."/>
            <person name="Whitman W.B."/>
        </authorList>
    </citation>
    <scope>NUCLEOTIDE SEQUENCE [LARGE SCALE GENOMIC DNA]</scope>
    <source>
        <strain evidence="2">AG86</strain>
    </source>
</reference>
<dbReference type="KEGG" id="mfe:Mefer_0083"/>
<dbReference type="Proteomes" id="UP000001495">
    <property type="component" value="Chromosome"/>
</dbReference>
<dbReference type="InterPro" id="IPR013373">
    <property type="entry name" value="Flagellin/pilin_N_arc"/>
</dbReference>
<evidence type="ECO:0000313" key="3">
    <source>
        <dbReference type="Proteomes" id="UP000001495"/>
    </source>
</evidence>
<keyword evidence="1" id="KW-1133">Transmembrane helix</keyword>
<dbReference type="OrthoDB" id="65160at2157"/>
<feature type="transmembrane region" description="Helical" evidence="1">
    <location>
        <begin position="12"/>
        <end position="34"/>
    </location>
</feature>
<dbReference type="eggNOG" id="arCOG05987">
    <property type="taxonomic scope" value="Archaea"/>
</dbReference>
<sequence length="373" mass="41510">MLDFFKNKKAISPILALLIVLGVTIVVGAVFYAWGGGLFESSQEKTQAAVKGASATMSSDVLPYYVKVGIVGHDESLATFEYVSTDVDADNDKAIKKAASYKPGTYTGCTKDERVIFEVPIYIRNNAQDKTLKGVTAKVLGLSGHLWYALHLKYDETNDQYILCKKDDTEFVGYIGATAVKEDSTGLKYVFAPGSPLCINMSNPGYKFNESSGALEPQTASVYYEDKYYNTYWTEVEYQQYKNYTTNSFADNVTTPLRLISADGVTYFMKALTSSGYSRAVNTPNVFFGNMNSTFYGGSSYSDCKTTFNNPTYTIGDVPPNTVKTVNAYIMFHWIDSEYLPDIDEIRIKIQDSEGTLAKTIPLKFHIEDPEWS</sequence>